<evidence type="ECO:0000259" key="9">
    <source>
        <dbReference type="Pfam" id="PF13439"/>
    </source>
</evidence>
<evidence type="ECO:0000259" key="8">
    <source>
        <dbReference type="Pfam" id="PF04932"/>
    </source>
</evidence>
<keyword evidence="4 6" id="KW-0472">Membrane</keyword>
<dbReference type="AlphaFoldDB" id="A0A6N7IPM0"/>
<dbReference type="PANTHER" id="PTHR37422">
    <property type="entry name" value="TEICHURONIC ACID BIOSYNTHESIS PROTEIN TUAE"/>
    <property type="match status" value="1"/>
</dbReference>
<feature type="transmembrane region" description="Helical" evidence="6">
    <location>
        <begin position="40"/>
        <end position="71"/>
    </location>
</feature>
<evidence type="ECO:0000256" key="3">
    <source>
        <dbReference type="ARBA" id="ARBA00022989"/>
    </source>
</evidence>
<evidence type="ECO:0000256" key="4">
    <source>
        <dbReference type="ARBA" id="ARBA00023136"/>
    </source>
</evidence>
<comment type="caution">
    <text evidence="10">The sequence shown here is derived from an EMBL/GenBank/DDBJ whole genome shotgun (WGS) entry which is preliminary data.</text>
</comment>
<name>A0A6N7IPM0_9FIRM</name>
<feature type="region of interest" description="Disordered" evidence="5">
    <location>
        <begin position="630"/>
        <end position="665"/>
    </location>
</feature>
<feature type="transmembrane region" description="Helical" evidence="6">
    <location>
        <begin position="407"/>
        <end position="425"/>
    </location>
</feature>
<feature type="domain" description="Glycosyltransferase subfamily 4-like N-terminal" evidence="9">
    <location>
        <begin position="465"/>
        <end position="625"/>
    </location>
</feature>
<reference evidence="10 11" key="1">
    <citation type="submission" date="2019-10" db="EMBL/GenBank/DDBJ databases">
        <title>Comparative genomics of sulfur disproportionating microorganisms.</title>
        <authorList>
            <person name="Ward L.M."/>
            <person name="Bertran E."/>
            <person name="Johnston D."/>
        </authorList>
    </citation>
    <scope>NUCLEOTIDE SEQUENCE [LARGE SCALE GENOMIC DNA]</scope>
    <source>
        <strain evidence="10 11">DSM 14055</strain>
    </source>
</reference>
<keyword evidence="3 6" id="KW-1133">Transmembrane helix</keyword>
<evidence type="ECO:0000256" key="5">
    <source>
        <dbReference type="SAM" id="MobiDB-lite"/>
    </source>
</evidence>
<feature type="transmembrane region" description="Helical" evidence="6">
    <location>
        <begin position="109"/>
        <end position="128"/>
    </location>
</feature>
<dbReference type="InterPro" id="IPR051533">
    <property type="entry name" value="WaaL-like"/>
</dbReference>
<evidence type="ECO:0000256" key="1">
    <source>
        <dbReference type="ARBA" id="ARBA00004141"/>
    </source>
</evidence>
<keyword evidence="2 6" id="KW-0812">Transmembrane</keyword>
<keyword evidence="10" id="KW-0808">Transferase</keyword>
<dbReference type="Pfam" id="PF13439">
    <property type="entry name" value="Glyco_transf_4"/>
    <property type="match status" value="1"/>
</dbReference>
<evidence type="ECO:0000256" key="6">
    <source>
        <dbReference type="SAM" id="Phobius"/>
    </source>
</evidence>
<dbReference type="OrthoDB" id="3199616at2"/>
<evidence type="ECO:0000256" key="2">
    <source>
        <dbReference type="ARBA" id="ARBA00022692"/>
    </source>
</evidence>
<feature type="transmembrane region" description="Helical" evidence="6">
    <location>
        <begin position="238"/>
        <end position="269"/>
    </location>
</feature>
<comment type="subcellular location">
    <subcellularLocation>
        <location evidence="1">Membrane</location>
        <topology evidence="1">Multi-pass membrane protein</topology>
    </subcellularLocation>
</comment>
<evidence type="ECO:0000259" key="7">
    <source>
        <dbReference type="Pfam" id="PF00534"/>
    </source>
</evidence>
<gene>
    <name evidence="10" type="ORF">GFC01_04465</name>
</gene>
<feature type="transmembrane region" description="Helical" evidence="6">
    <location>
        <begin position="189"/>
        <end position="206"/>
    </location>
</feature>
<sequence>MMNTISAINHHLNRFTAGSKIISCIKESLLYRITANRAEIFALGLITLLVPFIPVSLSALLIAATVLLFSARGRFRGVPGLPLFKQSAVFWLLLVFLSIFSVVPRQSLAVSLLYGLFILFYLMCLIELQDERKIHFLVLTFLASATLEALYGLYQHFISRPPVDPGWIDAKSFPEITVRVMGTLDNPNILAHYLVPAIILGLGLLMQRQKISLRLILGVQSALLALCLLFTWSRGGWLAFLTALLVFCLFYDRRILLLGALLLGILFWYQPDLILSRLTSATNLQDTSANYRFMVWKAALAMFRDFWFSGVGPGTAAFSKLYSQFYGISGFYAYHAHSFYLEMLVEIGLFGVAVFAWLMFSFFGFSLRNAFKMPAGMPRTVALAALAGMAGYLVHGLTENSWYNFKLVFLFWFLMALAVSAARVGKTGGENRKPFPGNPGRHDLQSPGPAARPLSVLHIISDANIGGAGRHLLTFLDYFDRSLLNVRVLCPAGSLLAPMVRARGVEVMELPQMPPDESFPLRGLYPQVKEMVRIIKKYNIQVVHTHASFAGRLAAKLAGVQLIVYTKHRIDPLAPARGWKSRLLNMVNHLTCHRVIAVSRAARDNLIQQGVAPEKIVVIYNGIDIRGFRRRAQNRPGPGKTGKGEGWPVLPDTGKGGEPAGRSSSAAPFTAGVIARLEPEKGHRYFLEAARIILEHGKNVRFFIVGTGSQEKALKEYAQELGIAGEVVFTGLREDIPEIIGGLDVVVLPSLTESLPLSLVEGMGLGKPCVASNVGGVPEIIQDGHNGLLVAPGDARGLAEMILFLLENPARARELGENAARTVEEKFDARVMAEKITNLYFEYTASH</sequence>
<dbReference type="CDD" id="cd03801">
    <property type="entry name" value="GT4_PimA-like"/>
    <property type="match status" value="1"/>
</dbReference>
<proteinExistence type="predicted"/>
<evidence type="ECO:0000313" key="10">
    <source>
        <dbReference type="EMBL" id="MQL51529.1"/>
    </source>
</evidence>
<feature type="transmembrane region" description="Helical" evidence="6">
    <location>
        <begin position="83"/>
        <end position="103"/>
    </location>
</feature>
<feature type="domain" description="Glycosyl transferase family 1" evidence="7">
    <location>
        <begin position="670"/>
        <end position="820"/>
    </location>
</feature>
<organism evidence="10 11">
    <name type="scientific">Desulfofundulus thermobenzoicus</name>
    <dbReference type="NCBI Taxonomy" id="29376"/>
    <lineage>
        <taxon>Bacteria</taxon>
        <taxon>Bacillati</taxon>
        <taxon>Bacillota</taxon>
        <taxon>Clostridia</taxon>
        <taxon>Eubacteriales</taxon>
        <taxon>Peptococcaceae</taxon>
        <taxon>Desulfofundulus</taxon>
    </lineage>
</organism>
<dbReference type="Pfam" id="PF04932">
    <property type="entry name" value="Wzy_C"/>
    <property type="match status" value="1"/>
</dbReference>
<accession>A0A6N7IPM0</accession>
<dbReference type="GO" id="GO:0016020">
    <property type="term" value="C:membrane"/>
    <property type="evidence" value="ECO:0007669"/>
    <property type="project" value="UniProtKB-SubCell"/>
</dbReference>
<evidence type="ECO:0000313" key="11">
    <source>
        <dbReference type="Proteomes" id="UP000441717"/>
    </source>
</evidence>
<dbReference type="Gene3D" id="3.40.50.2000">
    <property type="entry name" value="Glycogen Phosphorylase B"/>
    <property type="match status" value="2"/>
</dbReference>
<feature type="transmembrane region" description="Helical" evidence="6">
    <location>
        <begin position="343"/>
        <end position="365"/>
    </location>
</feature>
<dbReference type="InterPro" id="IPR028098">
    <property type="entry name" value="Glyco_trans_4-like_N"/>
</dbReference>
<dbReference type="InterPro" id="IPR007016">
    <property type="entry name" value="O-antigen_ligase-rel_domated"/>
</dbReference>
<dbReference type="EMBL" id="WHYR01000008">
    <property type="protein sequence ID" value="MQL51529.1"/>
    <property type="molecule type" value="Genomic_DNA"/>
</dbReference>
<dbReference type="RefSeq" id="WP_152945451.1">
    <property type="nucleotide sequence ID" value="NZ_WHYR01000008.1"/>
</dbReference>
<feature type="domain" description="O-antigen ligase-related" evidence="8">
    <location>
        <begin position="222"/>
        <end position="356"/>
    </location>
</feature>
<feature type="transmembrane region" description="Helical" evidence="6">
    <location>
        <begin position="377"/>
        <end position="395"/>
    </location>
</feature>
<dbReference type="InterPro" id="IPR001296">
    <property type="entry name" value="Glyco_trans_1"/>
</dbReference>
<protein>
    <submittedName>
        <fullName evidence="10">Glycosyltransferase</fullName>
    </submittedName>
</protein>
<dbReference type="SUPFAM" id="SSF53756">
    <property type="entry name" value="UDP-Glycosyltransferase/glycogen phosphorylase"/>
    <property type="match status" value="1"/>
</dbReference>
<dbReference type="Proteomes" id="UP000441717">
    <property type="component" value="Unassembled WGS sequence"/>
</dbReference>
<keyword evidence="11" id="KW-1185">Reference proteome</keyword>
<dbReference type="PANTHER" id="PTHR37422:SF13">
    <property type="entry name" value="LIPOPOLYSACCHARIDE BIOSYNTHESIS PROTEIN PA4999-RELATED"/>
    <property type="match status" value="1"/>
</dbReference>
<dbReference type="GO" id="GO:0016757">
    <property type="term" value="F:glycosyltransferase activity"/>
    <property type="evidence" value="ECO:0007669"/>
    <property type="project" value="InterPro"/>
</dbReference>
<dbReference type="Pfam" id="PF00534">
    <property type="entry name" value="Glycos_transf_1"/>
    <property type="match status" value="1"/>
</dbReference>
<feature type="transmembrane region" description="Helical" evidence="6">
    <location>
        <begin position="213"/>
        <end position="232"/>
    </location>
</feature>